<dbReference type="InParanoid" id="C1F6L6"/>
<evidence type="ECO:0000256" key="1">
    <source>
        <dbReference type="SAM" id="Phobius"/>
    </source>
</evidence>
<evidence type="ECO:0000313" key="3">
    <source>
        <dbReference type="Proteomes" id="UP000002207"/>
    </source>
</evidence>
<reference evidence="2 3" key="1">
    <citation type="journal article" date="2009" name="Appl. Environ. Microbiol.">
        <title>Three genomes from the phylum Acidobacteria provide insight into the lifestyles of these microorganisms in soils.</title>
        <authorList>
            <person name="Ward N.L."/>
            <person name="Challacombe J.F."/>
            <person name="Janssen P.H."/>
            <person name="Henrissat B."/>
            <person name="Coutinho P.M."/>
            <person name="Wu M."/>
            <person name="Xie G."/>
            <person name="Haft D.H."/>
            <person name="Sait M."/>
            <person name="Badger J."/>
            <person name="Barabote R.D."/>
            <person name="Bradley B."/>
            <person name="Brettin T.S."/>
            <person name="Brinkac L.M."/>
            <person name="Bruce D."/>
            <person name="Creasy T."/>
            <person name="Daugherty S.C."/>
            <person name="Davidsen T.M."/>
            <person name="DeBoy R.T."/>
            <person name="Detter J.C."/>
            <person name="Dodson R.J."/>
            <person name="Durkin A.S."/>
            <person name="Ganapathy A."/>
            <person name="Gwinn-Giglio M."/>
            <person name="Han C.S."/>
            <person name="Khouri H."/>
            <person name="Kiss H."/>
            <person name="Kothari S.P."/>
            <person name="Madupu R."/>
            <person name="Nelson K.E."/>
            <person name="Nelson W.C."/>
            <person name="Paulsen I."/>
            <person name="Penn K."/>
            <person name="Ren Q."/>
            <person name="Rosovitz M.J."/>
            <person name="Selengut J.D."/>
            <person name="Shrivastava S."/>
            <person name="Sullivan S.A."/>
            <person name="Tapia R."/>
            <person name="Thompson L.S."/>
            <person name="Watkins K.L."/>
            <person name="Yang Q."/>
            <person name="Yu C."/>
            <person name="Zafar N."/>
            <person name="Zhou L."/>
            <person name="Kuske C.R."/>
        </authorList>
    </citation>
    <scope>NUCLEOTIDE SEQUENCE [LARGE SCALE GENOMIC DNA]</scope>
    <source>
        <strain evidence="3">ATCC 51196 / DSM 11244 / BCRC 80197 / JCM 7670 / NBRC 15755 / NCIMB 13165 / 161</strain>
    </source>
</reference>
<dbReference type="eggNOG" id="ENOG5032XA4">
    <property type="taxonomic scope" value="Bacteria"/>
</dbReference>
<keyword evidence="1" id="KW-0472">Membrane</keyword>
<feature type="transmembrane region" description="Helical" evidence="1">
    <location>
        <begin position="100"/>
        <end position="125"/>
    </location>
</feature>
<name>C1F6L6_ACIC5</name>
<gene>
    <name evidence="2" type="ordered locus">ACP_1521</name>
</gene>
<sequence>MLLQRRNRHPPRTSWLMLAEEPPDQAKKQERMLLLSQSLTENPPQIGMPGTIAAGISLSLWLWADEYRLPGAIMLICSIAALIWNYWIEVERDRNEARRGRLLSFSSLAFLTVLLSCGVLLFGVLHRHPHVASGYAGAHPAHNRGGTGQNADTGYAGIILWPRIPRKVKIVPPPPLAEKPEVARIHRPLVIPFDGAYWYFNAPATRPGPKAHTAHGSPSHADIHANNRLHLIMEAHQTLGRPIKLTCCGEMDLLIDNHDNVPGAVRIAVELIDTSSPNPRSLDLGSRAVLSSEPPEFSLNRPAVTEVLRYTIPSDSSLHQFNEIEVVFLPAEERDLGGSRIDIQEFTLLSR</sequence>
<dbReference type="KEGG" id="aca:ACP_1521"/>
<protein>
    <submittedName>
        <fullName evidence="2">Uncharacterized protein</fullName>
    </submittedName>
</protein>
<dbReference type="EMBL" id="CP001472">
    <property type="protein sequence ID" value="ACO31539.1"/>
    <property type="molecule type" value="Genomic_DNA"/>
</dbReference>
<keyword evidence="1" id="KW-0812">Transmembrane</keyword>
<organism evidence="2 3">
    <name type="scientific">Acidobacterium capsulatum (strain ATCC 51196 / DSM 11244 / BCRC 80197 / JCM 7670 / NBRC 15755 / NCIMB 13165 / 161)</name>
    <dbReference type="NCBI Taxonomy" id="240015"/>
    <lineage>
        <taxon>Bacteria</taxon>
        <taxon>Pseudomonadati</taxon>
        <taxon>Acidobacteriota</taxon>
        <taxon>Terriglobia</taxon>
        <taxon>Terriglobales</taxon>
        <taxon>Acidobacteriaceae</taxon>
        <taxon>Acidobacterium</taxon>
    </lineage>
</organism>
<dbReference type="HOGENOM" id="CLU_789002_0_0_0"/>
<dbReference type="STRING" id="240015.ACP_1521"/>
<keyword evidence="3" id="KW-1185">Reference proteome</keyword>
<keyword evidence="1" id="KW-1133">Transmembrane helix</keyword>
<dbReference type="Proteomes" id="UP000002207">
    <property type="component" value="Chromosome"/>
</dbReference>
<evidence type="ECO:0000313" key="2">
    <source>
        <dbReference type="EMBL" id="ACO31539.1"/>
    </source>
</evidence>
<feature type="transmembrane region" description="Helical" evidence="1">
    <location>
        <begin position="46"/>
        <end position="63"/>
    </location>
</feature>
<proteinExistence type="predicted"/>
<feature type="transmembrane region" description="Helical" evidence="1">
    <location>
        <begin position="69"/>
        <end position="88"/>
    </location>
</feature>
<dbReference type="AlphaFoldDB" id="C1F6L6"/>
<accession>C1F6L6</accession>